<evidence type="ECO:0000313" key="2">
    <source>
        <dbReference type="EnsemblMetazoa" id="CapteP195369"/>
    </source>
</evidence>
<dbReference type="EMBL" id="AMQN01022749">
    <property type="status" value="NOT_ANNOTATED_CDS"/>
    <property type="molecule type" value="Genomic_DNA"/>
</dbReference>
<keyword evidence="3" id="KW-1185">Reference proteome</keyword>
<sequence>MSLTFTLSGNSIQTFESIVTANMPVGQFRLSILSSSQSSSISLATPLRGYDMMSATLRKTDIESSLIFMTPIGEFQTAYKNQGILSSIVLVTPFRGYERMSASLSHSASSMTNILSTLSLDIPAGEFQVTLRHEGSLFRFTTSLEVMTPITGYERMSVSLHNSAENAAEIVSTITLNIPSGEYQLSFKHDGVDAKYTSALTMSTPYTGYERSSLVLRHSGFEDSSLSLNLPSGEYEVSLHNRGSHGQLSSSTTLKTPFQGYERVTFAIQHSASPSDMESSIAIELPTGQYKISAIREGHVSDFTFTIALTTPVIGYERMSATLRHSAPSLSSIKSALTIGEFQVSLDHAGIASEFLSTIAVDTPFSGYESMSISARHSAADRTHIQSAITLNIPSGEYQLSMDGNFVLPEYTVAMNIPDYERMFFTLSHSVSSAIVSFNIPCGHYEIKFDHEGARDQFTSTISMKTPINGFERLATTVRHSARDVSNIDSTISAETPLGHFEIGVKHTGTAERFTSTLSVATPFGGFENIAATAVHSANDLTNIVSSLKFSTPIGQYGAAFSHQGTSLRFRTTIDITSPHSAWEKMTFTIENNSPASTNIEAGLKIELPSGEYAYSFSHQGSAKEFTTRYVVNTPNSNNYDFEALVDHSARSLADIKSKAAIRSYWGNIGYDIKHKGNQQNFKTDITVTTPFTEVEDMSVTIEHDANSLENIQSSTETNTPWGLFKYQVSYSGRAENFRTSLNINTPFRGYEEMFAAFEHAGRDLSSIKTTARFTMPMGVFSAGVDHTGNLRKFVTIVEVNTPLGEHNYRLHLDNNVVDVYNMLSKAMLTIPSGEFSSSVHYNGNPRRFSAAFDINTPFETFRKLEIVMNHAASDFSQITTSASILTPMGTYGYDIKHNGDWKRMTSTIGVTTLYTGYENNIISIEHDASSLNHLQTTIKSGTSQFALNHHGQLKKMRSSLEISLPFQGFEQTGIKVETNIMDLSKLKSAVSVTTPIGAYAYDLQFNGSPKAFTSVFELSTPHQKMNTIKATANVDVSSLSALRLGSELVTPVGQYGFRMTHDGNMQGFRNEAELTTPHSPYNKFAYGINFSLSKNFRLNGELTTSVPSYERFTLDINHDTRTDGFRSSVDATTTVPNYSRFVVSIEHTGSLQSPKTIVSIQTPFPGHDSYTLTAEKSGMLANLVVKSSLQTPRGIYSGSFSQTGSQNDFRTEATLTLPLSGFERFAFEMNHKGDSELSRSHVQISTPFRNWENFGVRLSHDARDNIRSSLTINTAYPGFEEIVAALTHEGTAQNFETDFQITTPFNGYRNFGFNVNHGGHVNEFSTRGTIKLPIVEIPATTIAISHRRELTDFQTSVSVEYNNKKIESEAEVKKSTGRSGNNYEGTFTMTSPYEVLRRLYVTGVHSRNGDIKTGSLDAMYNGHQMVDFDYSYNTGALKNVEIQIRKPYGMSSKVNAGGNNNDATFNWDTTRTDSQVHFDLNMKNEEAEKELTIRAVLPSRTVGFTTTYANAEGRLTHTTEVMWDNSADAKASYHVELSKTTRRSQNIFDGRLSFASPVGSMDATFNHISNPGRQSTTEISIQRLSLRSEAVMTSNGFKHTMTAEHPKLPSNLKLVIEGAFEAQSVDGTLELTFDSEVFTFVGHLSDASNYRQTLYNAKAQLTHPNSNLDAAWEAQYKDDSDIIAVIMNGKYLTSSDLEMKTASLRADINKLRKALDLEIITPVETLALTATEKSHDVEQGIHLFEIVCTLGEHSIRGDFNVNGEDKMIEMKLYQDEDFLHLTAQMVSAIHAKAEVSTTVNGERRQHALAYIAISEEHLISTRFLLSPTLQQEVTQFFNQIQTSATYHRMSNTVQAAVENEIAKKKHQLTRAVQPFQPAIRFSIQQYTAIANGMQSAYDTIIQENHFHARDIITYVQSTLTDMR</sequence>
<reference evidence="3" key="1">
    <citation type="submission" date="2012-12" db="EMBL/GenBank/DDBJ databases">
        <authorList>
            <person name="Hellsten U."/>
            <person name="Grimwood J."/>
            <person name="Chapman J.A."/>
            <person name="Shapiro H."/>
            <person name="Aerts A."/>
            <person name="Otillar R.P."/>
            <person name="Terry A.Y."/>
            <person name="Boore J.L."/>
            <person name="Simakov O."/>
            <person name="Marletaz F."/>
            <person name="Cho S.-J."/>
            <person name="Edsinger-Gonzales E."/>
            <person name="Havlak P."/>
            <person name="Kuo D.-H."/>
            <person name="Larsson T."/>
            <person name="Lv J."/>
            <person name="Arendt D."/>
            <person name="Savage R."/>
            <person name="Osoegawa K."/>
            <person name="de Jong P."/>
            <person name="Lindberg D.R."/>
            <person name="Seaver E.C."/>
            <person name="Weisblat D.A."/>
            <person name="Putnam N.H."/>
            <person name="Grigoriev I.V."/>
            <person name="Rokhsar D.S."/>
        </authorList>
    </citation>
    <scope>NUCLEOTIDE SEQUENCE</scope>
    <source>
        <strain evidence="3">I ESC-2004</strain>
    </source>
</reference>
<evidence type="ECO:0008006" key="4">
    <source>
        <dbReference type="Google" id="ProtNLM"/>
    </source>
</evidence>
<dbReference type="EMBL" id="KB300575">
    <property type="protein sequence ID" value="ELU06511.1"/>
    <property type="molecule type" value="Genomic_DNA"/>
</dbReference>
<dbReference type="HOGENOM" id="CLU_235318_0_0_1"/>
<reference evidence="2" key="3">
    <citation type="submission" date="2015-06" db="UniProtKB">
        <authorList>
            <consortium name="EnsemblMetazoa"/>
        </authorList>
    </citation>
    <scope>IDENTIFICATION</scope>
</reference>
<dbReference type="EnsemblMetazoa" id="CapteT195369">
    <property type="protein sequence ID" value="CapteP195369"/>
    <property type="gene ID" value="CapteG195369"/>
</dbReference>
<dbReference type="STRING" id="283909.R7USY8"/>
<accession>R7USY8</accession>
<dbReference type="OrthoDB" id="6484170at2759"/>
<proteinExistence type="predicted"/>
<evidence type="ECO:0000313" key="3">
    <source>
        <dbReference type="Proteomes" id="UP000014760"/>
    </source>
</evidence>
<name>R7USY8_CAPTE</name>
<gene>
    <name evidence="1" type="ORF">CAPTEDRAFT_195369</name>
</gene>
<organism evidence="1">
    <name type="scientific">Capitella teleta</name>
    <name type="common">Polychaete worm</name>
    <dbReference type="NCBI Taxonomy" id="283909"/>
    <lineage>
        <taxon>Eukaryota</taxon>
        <taxon>Metazoa</taxon>
        <taxon>Spiralia</taxon>
        <taxon>Lophotrochozoa</taxon>
        <taxon>Annelida</taxon>
        <taxon>Polychaeta</taxon>
        <taxon>Sedentaria</taxon>
        <taxon>Scolecida</taxon>
        <taxon>Capitellidae</taxon>
        <taxon>Capitella</taxon>
    </lineage>
</organism>
<protein>
    <recommendedName>
        <fullName evidence="4">VWFD domain-containing protein</fullName>
    </recommendedName>
</protein>
<dbReference type="Proteomes" id="UP000014760">
    <property type="component" value="Unassembled WGS sequence"/>
</dbReference>
<dbReference type="OMA" id="WEVEENA"/>
<reference evidence="1 3" key="2">
    <citation type="journal article" date="2013" name="Nature">
        <title>Insights into bilaterian evolution from three spiralian genomes.</title>
        <authorList>
            <person name="Simakov O."/>
            <person name="Marletaz F."/>
            <person name="Cho S.J."/>
            <person name="Edsinger-Gonzales E."/>
            <person name="Havlak P."/>
            <person name="Hellsten U."/>
            <person name="Kuo D.H."/>
            <person name="Larsson T."/>
            <person name="Lv J."/>
            <person name="Arendt D."/>
            <person name="Savage R."/>
            <person name="Osoegawa K."/>
            <person name="de Jong P."/>
            <person name="Grimwood J."/>
            <person name="Chapman J.A."/>
            <person name="Shapiro H."/>
            <person name="Aerts A."/>
            <person name="Otillar R.P."/>
            <person name="Terry A.Y."/>
            <person name="Boore J.L."/>
            <person name="Grigoriev I.V."/>
            <person name="Lindberg D.R."/>
            <person name="Seaver E.C."/>
            <person name="Weisblat D.A."/>
            <person name="Putnam N.H."/>
            <person name="Rokhsar D.S."/>
        </authorList>
    </citation>
    <scope>NUCLEOTIDE SEQUENCE</scope>
    <source>
        <strain evidence="1 3">I ESC-2004</strain>
    </source>
</reference>
<evidence type="ECO:0000313" key="1">
    <source>
        <dbReference type="EMBL" id="ELU06511.1"/>
    </source>
</evidence>